<dbReference type="Gene3D" id="2.80.10.50">
    <property type="match status" value="1"/>
</dbReference>
<dbReference type="AlphaFoldDB" id="A0A0C3DZF2"/>
<dbReference type="GO" id="GO:0004867">
    <property type="term" value="F:serine-type endopeptidase inhibitor activity"/>
    <property type="evidence" value="ECO:0007669"/>
    <property type="project" value="InterPro"/>
</dbReference>
<reference evidence="2" key="2">
    <citation type="submission" date="2015-01" db="EMBL/GenBank/DDBJ databases">
        <title>Evolutionary Origins and Diversification of the Mycorrhizal Mutualists.</title>
        <authorList>
            <consortium name="DOE Joint Genome Institute"/>
            <consortium name="Mycorrhizal Genomics Consortium"/>
            <person name="Kohler A."/>
            <person name="Kuo A."/>
            <person name="Nagy L.G."/>
            <person name="Floudas D."/>
            <person name="Copeland A."/>
            <person name="Barry K.W."/>
            <person name="Cichocki N."/>
            <person name="Veneault-Fourrey C."/>
            <person name="LaButti K."/>
            <person name="Lindquist E.A."/>
            <person name="Lipzen A."/>
            <person name="Lundell T."/>
            <person name="Morin E."/>
            <person name="Murat C."/>
            <person name="Riley R."/>
            <person name="Ohm R."/>
            <person name="Sun H."/>
            <person name="Tunlid A."/>
            <person name="Henrissat B."/>
            <person name="Grigoriev I.V."/>
            <person name="Hibbett D.S."/>
            <person name="Martin F."/>
        </authorList>
    </citation>
    <scope>NUCLEOTIDE SEQUENCE [LARGE SCALE GENOMIC DNA]</scope>
    <source>
        <strain evidence="2">Foug A</strain>
    </source>
</reference>
<protein>
    <submittedName>
        <fullName evidence="1">Uncharacterized protein</fullName>
    </submittedName>
</protein>
<reference evidence="1 2" key="1">
    <citation type="submission" date="2014-04" db="EMBL/GenBank/DDBJ databases">
        <authorList>
            <consortium name="DOE Joint Genome Institute"/>
            <person name="Kuo A."/>
            <person name="Kohler A."/>
            <person name="Nagy L.G."/>
            <person name="Floudas D."/>
            <person name="Copeland A."/>
            <person name="Barry K.W."/>
            <person name="Cichocki N."/>
            <person name="Veneault-Fourrey C."/>
            <person name="LaButti K."/>
            <person name="Lindquist E.A."/>
            <person name="Lipzen A."/>
            <person name="Lundell T."/>
            <person name="Morin E."/>
            <person name="Murat C."/>
            <person name="Sun H."/>
            <person name="Tunlid A."/>
            <person name="Henrissat B."/>
            <person name="Grigoriev I.V."/>
            <person name="Hibbett D.S."/>
            <person name="Martin F."/>
            <person name="Nordberg H.P."/>
            <person name="Cantor M.N."/>
            <person name="Hua S.X."/>
        </authorList>
    </citation>
    <scope>NUCLEOTIDE SEQUENCE [LARGE SCALE GENOMIC DNA]</scope>
    <source>
        <strain evidence="1 2">Foug A</strain>
    </source>
</reference>
<evidence type="ECO:0000313" key="2">
    <source>
        <dbReference type="Proteomes" id="UP000053989"/>
    </source>
</evidence>
<name>A0A0C3DZF2_9AGAM</name>
<organism evidence="1 2">
    <name type="scientific">Scleroderma citrinum Foug A</name>
    <dbReference type="NCBI Taxonomy" id="1036808"/>
    <lineage>
        <taxon>Eukaryota</taxon>
        <taxon>Fungi</taxon>
        <taxon>Dikarya</taxon>
        <taxon>Basidiomycota</taxon>
        <taxon>Agaricomycotina</taxon>
        <taxon>Agaricomycetes</taxon>
        <taxon>Agaricomycetidae</taxon>
        <taxon>Boletales</taxon>
        <taxon>Sclerodermatineae</taxon>
        <taxon>Sclerodermataceae</taxon>
        <taxon>Scleroderma</taxon>
    </lineage>
</organism>
<keyword evidence="2" id="KW-1185">Reference proteome</keyword>
<dbReference type="HOGENOM" id="CLU_1661833_0_0_1"/>
<proteinExistence type="predicted"/>
<dbReference type="EMBL" id="KN822054">
    <property type="protein sequence ID" value="KIM61246.1"/>
    <property type="molecule type" value="Genomic_DNA"/>
</dbReference>
<accession>A0A0C3DZF2</accession>
<dbReference type="Proteomes" id="UP000053989">
    <property type="component" value="Unassembled WGS sequence"/>
</dbReference>
<gene>
    <name evidence="1" type="ORF">SCLCIDRAFT_1216149</name>
</gene>
<dbReference type="CDD" id="cd23428">
    <property type="entry name" value="beta-trefoil_Ricin_SPI"/>
    <property type="match status" value="1"/>
</dbReference>
<evidence type="ECO:0000313" key="1">
    <source>
        <dbReference type="EMBL" id="KIM61246.1"/>
    </source>
</evidence>
<dbReference type="Pfam" id="PF16850">
    <property type="entry name" value="Inhibitor_I66"/>
    <property type="match status" value="1"/>
</dbReference>
<dbReference type="InterPro" id="IPR031755">
    <property type="entry name" value="Inhibitor_I66"/>
</dbReference>
<dbReference type="InParanoid" id="A0A0C3DZF2"/>
<sequence>MCHPEDLKSGEYLLVSLQHSQALGTPLAEPLIYPARPAPVLVLNPGIQPVRFYVREGLNGTYHLTVLGGRNVRENPENRRVFAYDDSEVEEYEINYVPNQLAYTVVKPGTDYAFTVPRTLREGDSEGNQVTLTPLEWEDEAARRYQRNQLFAFLPLPAA</sequence>